<evidence type="ECO:0000256" key="3">
    <source>
        <dbReference type="ARBA" id="ARBA00022448"/>
    </source>
</evidence>
<dbReference type="RefSeq" id="WP_229776348.1">
    <property type="nucleotide sequence ID" value="NZ_BMOY01000008.1"/>
</dbReference>
<feature type="compositionally biased region" description="Basic and acidic residues" evidence="8">
    <location>
        <begin position="8"/>
        <end position="21"/>
    </location>
</feature>
<dbReference type="EMBL" id="BMOY01000008">
    <property type="protein sequence ID" value="GGJ00639.1"/>
    <property type="molecule type" value="Genomic_DNA"/>
</dbReference>
<organism evidence="12 13">
    <name type="scientific">Alicyclobacillus cellulosilyticus</name>
    <dbReference type="NCBI Taxonomy" id="1003997"/>
    <lineage>
        <taxon>Bacteria</taxon>
        <taxon>Bacillati</taxon>
        <taxon>Bacillota</taxon>
        <taxon>Bacilli</taxon>
        <taxon>Bacillales</taxon>
        <taxon>Alicyclobacillaceae</taxon>
        <taxon>Alicyclobacillus</taxon>
    </lineage>
</organism>
<proteinExistence type="inferred from homology"/>
<dbReference type="Proteomes" id="UP000637695">
    <property type="component" value="Unassembled WGS sequence"/>
</dbReference>
<dbReference type="InterPro" id="IPR002524">
    <property type="entry name" value="Cation_efflux"/>
</dbReference>
<dbReference type="InterPro" id="IPR058533">
    <property type="entry name" value="Cation_efflux_TM"/>
</dbReference>
<gene>
    <name evidence="12" type="primary">czcD</name>
    <name evidence="12" type="ORF">GCM10010885_07320</name>
</gene>
<evidence type="ECO:0000256" key="5">
    <source>
        <dbReference type="ARBA" id="ARBA00022989"/>
    </source>
</evidence>
<comment type="subcellular location">
    <subcellularLocation>
        <location evidence="1">Membrane</location>
        <topology evidence="1">Multi-pass membrane protein</topology>
    </subcellularLocation>
</comment>
<name>A0A917K6A4_9BACL</name>
<dbReference type="NCBIfam" id="TIGR01297">
    <property type="entry name" value="CDF"/>
    <property type="match status" value="1"/>
</dbReference>
<evidence type="ECO:0000256" key="7">
    <source>
        <dbReference type="ARBA" id="ARBA00023136"/>
    </source>
</evidence>
<reference evidence="12" key="2">
    <citation type="submission" date="2020-09" db="EMBL/GenBank/DDBJ databases">
        <authorList>
            <person name="Sun Q."/>
            <person name="Ohkuma M."/>
        </authorList>
    </citation>
    <scope>NUCLEOTIDE SEQUENCE</scope>
    <source>
        <strain evidence="12">JCM 18487</strain>
    </source>
</reference>
<keyword evidence="13" id="KW-1185">Reference proteome</keyword>
<feature type="domain" description="Cation efflux protein transmembrane" evidence="10">
    <location>
        <begin position="55"/>
        <end position="241"/>
    </location>
</feature>
<dbReference type="InterPro" id="IPR036837">
    <property type="entry name" value="Cation_efflux_CTD_sf"/>
</dbReference>
<dbReference type="SUPFAM" id="SSF160240">
    <property type="entry name" value="Cation efflux protein cytoplasmic domain-like"/>
    <property type="match status" value="1"/>
</dbReference>
<dbReference type="InterPro" id="IPR027469">
    <property type="entry name" value="Cation_efflux_TMD_sf"/>
</dbReference>
<keyword evidence="5 9" id="KW-1133">Transmembrane helix</keyword>
<dbReference type="SUPFAM" id="SSF161111">
    <property type="entry name" value="Cation efflux protein transmembrane domain-like"/>
    <property type="match status" value="1"/>
</dbReference>
<feature type="transmembrane region" description="Helical" evidence="9">
    <location>
        <begin position="185"/>
        <end position="206"/>
    </location>
</feature>
<dbReference type="PANTHER" id="PTHR11562">
    <property type="entry name" value="CATION EFFLUX PROTEIN/ ZINC TRANSPORTER"/>
    <property type="match status" value="1"/>
</dbReference>
<dbReference type="GO" id="GO:0005886">
    <property type="term" value="C:plasma membrane"/>
    <property type="evidence" value="ECO:0007669"/>
    <property type="project" value="TreeGrafter"/>
</dbReference>
<feature type="compositionally biased region" description="Basic and acidic residues" evidence="8">
    <location>
        <begin position="32"/>
        <end position="44"/>
    </location>
</feature>
<feature type="transmembrane region" description="Helical" evidence="9">
    <location>
        <begin position="119"/>
        <end position="138"/>
    </location>
</feature>
<reference evidence="12" key="1">
    <citation type="journal article" date="2014" name="Int. J. Syst. Evol. Microbiol.">
        <title>Complete genome sequence of Corynebacterium casei LMG S-19264T (=DSM 44701T), isolated from a smear-ripened cheese.</title>
        <authorList>
            <consortium name="US DOE Joint Genome Institute (JGI-PGF)"/>
            <person name="Walter F."/>
            <person name="Albersmeier A."/>
            <person name="Kalinowski J."/>
            <person name="Ruckert C."/>
        </authorList>
    </citation>
    <scope>NUCLEOTIDE SEQUENCE</scope>
    <source>
        <strain evidence="12">JCM 18487</strain>
    </source>
</reference>
<evidence type="ECO:0000256" key="9">
    <source>
        <dbReference type="SAM" id="Phobius"/>
    </source>
</evidence>
<evidence type="ECO:0000313" key="12">
    <source>
        <dbReference type="EMBL" id="GGJ00639.1"/>
    </source>
</evidence>
<accession>A0A917K6A4</accession>
<dbReference type="Gene3D" id="3.30.70.1350">
    <property type="entry name" value="Cation efflux protein, cytoplasmic domain"/>
    <property type="match status" value="1"/>
</dbReference>
<keyword evidence="3" id="KW-0813">Transport</keyword>
<evidence type="ECO:0000256" key="8">
    <source>
        <dbReference type="SAM" id="MobiDB-lite"/>
    </source>
</evidence>
<feature type="domain" description="Cation efflux protein cytoplasmic" evidence="11">
    <location>
        <begin position="245"/>
        <end position="320"/>
    </location>
</feature>
<comment type="caution">
    <text evidence="12">The sequence shown here is derived from an EMBL/GenBank/DDBJ whole genome shotgun (WGS) entry which is preliminary data.</text>
</comment>
<evidence type="ECO:0000256" key="1">
    <source>
        <dbReference type="ARBA" id="ARBA00004141"/>
    </source>
</evidence>
<dbReference type="Pfam" id="PF16916">
    <property type="entry name" value="ZT_dimer"/>
    <property type="match status" value="1"/>
</dbReference>
<evidence type="ECO:0000256" key="2">
    <source>
        <dbReference type="ARBA" id="ARBA00008873"/>
    </source>
</evidence>
<dbReference type="PANTHER" id="PTHR11562:SF17">
    <property type="entry name" value="RE54080P-RELATED"/>
    <property type="match status" value="1"/>
</dbReference>
<dbReference type="InterPro" id="IPR027470">
    <property type="entry name" value="Cation_efflux_CTD"/>
</dbReference>
<comment type="similarity">
    <text evidence="2">Belongs to the cation diffusion facilitator (CDF) transporter (TC 2.A.4) family. SLC30A subfamily.</text>
</comment>
<feature type="region of interest" description="Disordered" evidence="8">
    <location>
        <begin position="1"/>
        <end position="44"/>
    </location>
</feature>
<keyword evidence="4 9" id="KW-0812">Transmembrane</keyword>
<keyword evidence="6" id="KW-0406">Ion transport</keyword>
<dbReference type="InterPro" id="IPR050681">
    <property type="entry name" value="CDF/SLC30A"/>
</dbReference>
<dbReference type="GO" id="GO:0005385">
    <property type="term" value="F:zinc ion transmembrane transporter activity"/>
    <property type="evidence" value="ECO:0007669"/>
    <property type="project" value="TreeGrafter"/>
</dbReference>
<keyword evidence="7 9" id="KW-0472">Membrane</keyword>
<protein>
    <submittedName>
        <fullName evidence="12">Cadmium, cobalt and zinc/H(+)-K(+) antiporter</fullName>
    </submittedName>
</protein>
<feature type="transmembrane region" description="Helical" evidence="9">
    <location>
        <begin position="212"/>
        <end position="233"/>
    </location>
</feature>
<evidence type="ECO:0000313" key="13">
    <source>
        <dbReference type="Proteomes" id="UP000637695"/>
    </source>
</evidence>
<evidence type="ECO:0000259" key="10">
    <source>
        <dbReference type="Pfam" id="PF01545"/>
    </source>
</evidence>
<evidence type="ECO:0000256" key="4">
    <source>
        <dbReference type="ARBA" id="ARBA00022692"/>
    </source>
</evidence>
<dbReference type="Gene3D" id="1.20.1510.10">
    <property type="entry name" value="Cation efflux protein transmembrane domain"/>
    <property type="match status" value="1"/>
</dbReference>
<feature type="transmembrane region" description="Helical" evidence="9">
    <location>
        <begin position="150"/>
        <end position="173"/>
    </location>
</feature>
<dbReference type="Pfam" id="PF01545">
    <property type="entry name" value="Cation_efflux"/>
    <property type="match status" value="1"/>
</dbReference>
<feature type="transmembrane region" description="Helical" evidence="9">
    <location>
        <begin position="55"/>
        <end position="73"/>
    </location>
</feature>
<sequence>MGRTRHPRQGEQAHANREPQGNDRVQPHLHGHPHDHPHGADVFHTHAPAGKMRQAFFITLLILAVEVTGGWLAHSLALWSDAGHVLTDLAAIALAWYATSLSRRPADRRMTFGYHRSGILAALLNGLVLWAVAGVLLAEAYRRLLHPQPVHSAVLFASAAIGLVLNLYLGLGLRHHPNLNVQSAVLHILGDAAASAGVIAGGIVMACTGWMWVDPLLTVLIALLIAFGAWRIIKQTVSILMEGTPHGIEVDQVVRTIRSVAGIRDVHDVHIWSITSGRNALSCHIVIDGDKTIRESQEILRRLEHELVHLGIGHVTIQTEDGDHPHEDSLFCCDTQAAHAASPASARRPG</sequence>
<feature type="transmembrane region" description="Helical" evidence="9">
    <location>
        <begin position="79"/>
        <end position="98"/>
    </location>
</feature>
<evidence type="ECO:0000256" key="6">
    <source>
        <dbReference type="ARBA" id="ARBA00023065"/>
    </source>
</evidence>
<dbReference type="AlphaFoldDB" id="A0A917K6A4"/>
<evidence type="ECO:0000259" key="11">
    <source>
        <dbReference type="Pfam" id="PF16916"/>
    </source>
</evidence>